<evidence type="ECO:0000313" key="2">
    <source>
        <dbReference type="Proteomes" id="UP000095283"/>
    </source>
</evidence>
<sequence>MIKKLSYRIERIQNQSVKYIQSDFNLFPTTVLSTGNWTSLYTFTMSTKPVAIDIFVQHLGVIIDKHTSSLLFFNYLTLVNYNIFLLSVNHTFQSSFYRLHMSLSIQCINGMMGDSCELICENLSSKSQLTFVSCKSSITNEHFNCTYNAYNSQVTGCTLCTADGSNGTCTVQSIIEYNTPTQRCRATDDPPQMRTLNEVIKKQIYSVVLKGVSAAFRVWTIVLGCLLGIAVLFILCLIISYIIIKNRENDDNAPIFKSTQYGKGKSGNPPLLDDEWNTAPRRTVTVEPDRCPTRLAVTPKSGLIGKTLS</sequence>
<accession>A0A1I7WLR7</accession>
<proteinExistence type="predicted"/>
<feature type="transmembrane region" description="Helical" evidence="1">
    <location>
        <begin position="218"/>
        <end position="244"/>
    </location>
</feature>
<evidence type="ECO:0000313" key="3">
    <source>
        <dbReference type="WBParaSite" id="Hba_06087"/>
    </source>
</evidence>
<organism evidence="2 3">
    <name type="scientific">Heterorhabditis bacteriophora</name>
    <name type="common">Entomopathogenic nematode worm</name>
    <dbReference type="NCBI Taxonomy" id="37862"/>
    <lineage>
        <taxon>Eukaryota</taxon>
        <taxon>Metazoa</taxon>
        <taxon>Ecdysozoa</taxon>
        <taxon>Nematoda</taxon>
        <taxon>Chromadorea</taxon>
        <taxon>Rhabditida</taxon>
        <taxon>Rhabditina</taxon>
        <taxon>Rhabditomorpha</taxon>
        <taxon>Strongyloidea</taxon>
        <taxon>Heterorhabditidae</taxon>
        <taxon>Heterorhabditis</taxon>
    </lineage>
</organism>
<reference evidence="3" key="1">
    <citation type="submission" date="2016-11" db="UniProtKB">
        <authorList>
            <consortium name="WormBaseParasite"/>
        </authorList>
    </citation>
    <scope>IDENTIFICATION</scope>
</reference>
<dbReference type="Proteomes" id="UP000095283">
    <property type="component" value="Unplaced"/>
</dbReference>
<keyword evidence="1" id="KW-0812">Transmembrane</keyword>
<evidence type="ECO:0000256" key="1">
    <source>
        <dbReference type="SAM" id="Phobius"/>
    </source>
</evidence>
<protein>
    <submittedName>
        <fullName evidence="3">Transmembrane protein</fullName>
    </submittedName>
</protein>
<keyword evidence="1" id="KW-1133">Transmembrane helix</keyword>
<keyword evidence="2" id="KW-1185">Reference proteome</keyword>
<dbReference type="AlphaFoldDB" id="A0A1I7WLR7"/>
<dbReference type="WBParaSite" id="Hba_06087">
    <property type="protein sequence ID" value="Hba_06087"/>
    <property type="gene ID" value="Hba_06087"/>
</dbReference>
<name>A0A1I7WLR7_HETBA</name>
<keyword evidence="1" id="KW-0472">Membrane</keyword>